<dbReference type="Proteomes" id="UP000623467">
    <property type="component" value="Unassembled WGS sequence"/>
</dbReference>
<evidence type="ECO:0000313" key="1">
    <source>
        <dbReference type="EMBL" id="KAF7335204.1"/>
    </source>
</evidence>
<evidence type="ECO:0000313" key="2">
    <source>
        <dbReference type="Proteomes" id="UP000623467"/>
    </source>
</evidence>
<accession>A0A8H6X6N5</accession>
<protein>
    <submittedName>
        <fullName evidence="1">Uncharacterized protein</fullName>
    </submittedName>
</protein>
<sequence>MCDALSTSIILGTISFIPDNRFVLWSLGSASLVLYVADRQRPSNKLGLLETSIDSVGETLEAAKTTCTRNYAELVDIAHELCELKLSVSKIRSQLLETPPVSTWKELRWKELREYIRNSKEMWQSIHRCGQKVQVIQTLIERVIAAERQRGLSEEIQKSRETIVSLTRRASGVNRRISSADRSYDSIV</sequence>
<dbReference type="OrthoDB" id="2948624at2759"/>
<organism evidence="1 2">
    <name type="scientific">Mycena sanguinolenta</name>
    <dbReference type="NCBI Taxonomy" id="230812"/>
    <lineage>
        <taxon>Eukaryota</taxon>
        <taxon>Fungi</taxon>
        <taxon>Dikarya</taxon>
        <taxon>Basidiomycota</taxon>
        <taxon>Agaricomycotina</taxon>
        <taxon>Agaricomycetes</taxon>
        <taxon>Agaricomycetidae</taxon>
        <taxon>Agaricales</taxon>
        <taxon>Marasmiineae</taxon>
        <taxon>Mycenaceae</taxon>
        <taxon>Mycena</taxon>
    </lineage>
</organism>
<dbReference type="EMBL" id="JACAZH010000042">
    <property type="protein sequence ID" value="KAF7335204.1"/>
    <property type="molecule type" value="Genomic_DNA"/>
</dbReference>
<gene>
    <name evidence="1" type="ORF">MSAN_02353700</name>
</gene>
<name>A0A8H6X6N5_9AGAR</name>
<keyword evidence="2" id="KW-1185">Reference proteome</keyword>
<proteinExistence type="predicted"/>
<dbReference type="AlphaFoldDB" id="A0A8H6X6N5"/>
<comment type="caution">
    <text evidence="1">The sequence shown here is derived from an EMBL/GenBank/DDBJ whole genome shotgun (WGS) entry which is preliminary data.</text>
</comment>
<reference evidence="1" key="1">
    <citation type="submission" date="2020-05" db="EMBL/GenBank/DDBJ databases">
        <title>Mycena genomes resolve the evolution of fungal bioluminescence.</title>
        <authorList>
            <person name="Tsai I.J."/>
        </authorList>
    </citation>
    <scope>NUCLEOTIDE SEQUENCE</scope>
    <source>
        <strain evidence="1">160909Yilan</strain>
    </source>
</reference>